<evidence type="ECO:0000313" key="2">
    <source>
        <dbReference type="Proteomes" id="UP001239111"/>
    </source>
</evidence>
<accession>A0ACC2NSR8</accession>
<dbReference type="EMBL" id="CM056743">
    <property type="protein sequence ID" value="KAJ8672600.1"/>
    <property type="molecule type" value="Genomic_DNA"/>
</dbReference>
<comment type="caution">
    <text evidence="1">The sequence shown here is derived from an EMBL/GenBank/DDBJ whole genome shotgun (WGS) entry which is preliminary data.</text>
</comment>
<gene>
    <name evidence="1" type="ORF">QAD02_003859</name>
</gene>
<reference evidence="1" key="1">
    <citation type="submission" date="2023-04" db="EMBL/GenBank/DDBJ databases">
        <title>A chromosome-level genome assembly of the parasitoid wasp Eretmocerus hayati.</title>
        <authorList>
            <person name="Zhong Y."/>
            <person name="Liu S."/>
            <person name="Liu Y."/>
        </authorList>
    </citation>
    <scope>NUCLEOTIDE SEQUENCE</scope>
    <source>
        <strain evidence="1">ZJU_SS_LIU_2023</strain>
    </source>
</reference>
<name>A0ACC2NSR8_9HYME</name>
<keyword evidence="2" id="KW-1185">Reference proteome</keyword>
<organism evidence="1 2">
    <name type="scientific">Eretmocerus hayati</name>
    <dbReference type="NCBI Taxonomy" id="131215"/>
    <lineage>
        <taxon>Eukaryota</taxon>
        <taxon>Metazoa</taxon>
        <taxon>Ecdysozoa</taxon>
        <taxon>Arthropoda</taxon>
        <taxon>Hexapoda</taxon>
        <taxon>Insecta</taxon>
        <taxon>Pterygota</taxon>
        <taxon>Neoptera</taxon>
        <taxon>Endopterygota</taxon>
        <taxon>Hymenoptera</taxon>
        <taxon>Apocrita</taxon>
        <taxon>Proctotrupomorpha</taxon>
        <taxon>Chalcidoidea</taxon>
        <taxon>Aphelinidae</taxon>
        <taxon>Aphelininae</taxon>
        <taxon>Eretmocerus</taxon>
    </lineage>
</organism>
<dbReference type="Proteomes" id="UP001239111">
    <property type="component" value="Chromosome 3"/>
</dbReference>
<protein>
    <submittedName>
        <fullName evidence="1">Uncharacterized protein</fullName>
    </submittedName>
</protein>
<proteinExistence type="predicted"/>
<evidence type="ECO:0000313" key="1">
    <source>
        <dbReference type="EMBL" id="KAJ8672600.1"/>
    </source>
</evidence>
<sequence>MDEKRLPKRMDMKLKELSDGNPTNDNLNWVVQLKSILMRAEHSYLWQLQDPVAIIKALSNIEGVFTRTSWHEDIATALSSGYCPMYKTIRDLPDSPTCKDYIMENHPLSHSKLQIS</sequence>